<feature type="repeat" description="PPR" evidence="3">
    <location>
        <begin position="190"/>
        <end position="224"/>
    </location>
</feature>
<feature type="repeat" description="PPR" evidence="3">
    <location>
        <begin position="85"/>
        <end position="119"/>
    </location>
</feature>
<evidence type="ECO:0000256" key="1">
    <source>
        <dbReference type="ARBA" id="ARBA00007626"/>
    </source>
</evidence>
<dbReference type="AlphaFoldDB" id="A0A835H324"/>
<dbReference type="SMART" id="SM01296">
    <property type="entry name" value="N2227"/>
    <property type="match status" value="1"/>
</dbReference>
<comment type="similarity">
    <text evidence="1">Belongs to the PPR family. P subfamily.</text>
</comment>
<dbReference type="GO" id="GO:0008757">
    <property type="term" value="F:S-adenosylmethionine-dependent methyltransferase activity"/>
    <property type="evidence" value="ECO:0007669"/>
    <property type="project" value="InterPro"/>
</dbReference>
<dbReference type="EMBL" id="JADFTS010000009">
    <property type="protein sequence ID" value="KAF9589783.1"/>
    <property type="molecule type" value="Genomic_DNA"/>
</dbReference>
<evidence type="ECO:0000256" key="2">
    <source>
        <dbReference type="ARBA" id="ARBA00022737"/>
    </source>
</evidence>
<dbReference type="Pfam" id="PF13041">
    <property type="entry name" value="PPR_2"/>
    <property type="match status" value="3"/>
</dbReference>
<feature type="repeat" description="PPR" evidence="3">
    <location>
        <begin position="155"/>
        <end position="189"/>
    </location>
</feature>
<sequence>MFQKVKSRVKPDANTYNILFFGWCRVRNPMRGMQVLEEMIKLGHTPDNFTYTTAIDTFCRAGMVSEAVALFEFMRTRGSTMSSPTAKTYAIMIIALAQSDRMEECFKLITDMSSSGCLPDVSTYKELIEGLCLAGKIEDAYKFLEDMGSKGYPADIVTYNCFLKVLCNLKKADEALKLYLRIIEVGCVPSVHTFNMLIAMYFEVGQPDGAFETWDEMERRGCARDIETYCVMIEGLFACNNVKDACFLLQDVVNKGMQFPYRKFDSFLMKLSAVGDLQAIHRLSEHMRSFYNTAMARRFALTQKHQDLCQRKPGIAGIGTSFRDHEVIVKYSWQVRCIIRNIVRDWASEGEKEQDHCYTPILEELDRLFPNRSRDSPPCCLVPGARLGRLTWEISCLGFISQGNEFSYYMMICSMFILNHSTETVGEWTVHPWIHSNCNSLSDNDQLWAVSFPDIHPASAGITEGFSMCGGDFVEVYSDSNQEGIFEHYENPMWPTYPDFTSAVIS</sequence>
<dbReference type="InterPro" id="IPR012901">
    <property type="entry name" value="CARME"/>
</dbReference>
<evidence type="ECO:0000313" key="5">
    <source>
        <dbReference type="Proteomes" id="UP000631114"/>
    </source>
</evidence>
<dbReference type="InterPro" id="IPR011990">
    <property type="entry name" value="TPR-like_helical_dom_sf"/>
</dbReference>
<protein>
    <recommendedName>
        <fullName evidence="6">Pentatricopeptide repeat-containing protein</fullName>
    </recommendedName>
</protein>
<feature type="repeat" description="PPR" evidence="3">
    <location>
        <begin position="120"/>
        <end position="154"/>
    </location>
</feature>
<dbReference type="Proteomes" id="UP000631114">
    <property type="component" value="Unassembled WGS sequence"/>
</dbReference>
<comment type="caution">
    <text evidence="4">The sequence shown here is derived from an EMBL/GenBank/DDBJ whole genome shotgun (WGS) entry which is preliminary data.</text>
</comment>
<dbReference type="OrthoDB" id="185373at2759"/>
<accession>A0A835H324</accession>
<dbReference type="Pfam" id="PF07942">
    <property type="entry name" value="CARME"/>
    <property type="match status" value="1"/>
</dbReference>
<gene>
    <name evidence="4" type="ORF">IFM89_028718</name>
</gene>
<dbReference type="PANTHER" id="PTHR47941">
    <property type="entry name" value="PENTATRICOPEPTIDE REPEAT-CONTAINING PROTEIN 3, MITOCHONDRIAL"/>
    <property type="match status" value="1"/>
</dbReference>
<dbReference type="Gene3D" id="1.25.40.10">
    <property type="entry name" value="Tetratricopeptide repeat domain"/>
    <property type="match status" value="3"/>
</dbReference>
<dbReference type="InterPro" id="IPR002885">
    <property type="entry name" value="PPR_rpt"/>
</dbReference>
<evidence type="ECO:0000256" key="3">
    <source>
        <dbReference type="PROSITE-ProRule" id="PRU00708"/>
    </source>
</evidence>
<organism evidence="4 5">
    <name type="scientific">Coptis chinensis</name>
    <dbReference type="NCBI Taxonomy" id="261450"/>
    <lineage>
        <taxon>Eukaryota</taxon>
        <taxon>Viridiplantae</taxon>
        <taxon>Streptophyta</taxon>
        <taxon>Embryophyta</taxon>
        <taxon>Tracheophyta</taxon>
        <taxon>Spermatophyta</taxon>
        <taxon>Magnoliopsida</taxon>
        <taxon>Ranunculales</taxon>
        <taxon>Ranunculaceae</taxon>
        <taxon>Coptidoideae</taxon>
        <taxon>Coptis</taxon>
    </lineage>
</organism>
<dbReference type="Pfam" id="PF01535">
    <property type="entry name" value="PPR"/>
    <property type="match status" value="1"/>
</dbReference>
<dbReference type="NCBIfam" id="TIGR00756">
    <property type="entry name" value="PPR"/>
    <property type="match status" value="6"/>
</dbReference>
<dbReference type="PROSITE" id="PS51375">
    <property type="entry name" value="PPR"/>
    <property type="match status" value="6"/>
</dbReference>
<keyword evidence="5" id="KW-1185">Reference proteome</keyword>
<proteinExistence type="inferred from homology"/>
<feature type="repeat" description="PPR" evidence="3">
    <location>
        <begin position="12"/>
        <end position="46"/>
    </location>
</feature>
<name>A0A835H324_9MAGN</name>
<feature type="repeat" description="PPR" evidence="3">
    <location>
        <begin position="47"/>
        <end position="81"/>
    </location>
</feature>
<keyword evidence="2" id="KW-0677">Repeat</keyword>
<evidence type="ECO:0008006" key="6">
    <source>
        <dbReference type="Google" id="ProtNLM"/>
    </source>
</evidence>
<evidence type="ECO:0000313" key="4">
    <source>
        <dbReference type="EMBL" id="KAF9589783.1"/>
    </source>
</evidence>
<reference evidence="4 5" key="1">
    <citation type="submission" date="2020-10" db="EMBL/GenBank/DDBJ databases">
        <title>The Coptis chinensis genome and diversification of protoberbering-type alkaloids.</title>
        <authorList>
            <person name="Wang B."/>
            <person name="Shu S."/>
            <person name="Song C."/>
            <person name="Liu Y."/>
        </authorList>
    </citation>
    <scope>NUCLEOTIDE SEQUENCE [LARGE SCALE GENOMIC DNA]</scope>
    <source>
        <strain evidence="4">HL-2020</strain>
        <tissue evidence="4">Leaf</tissue>
    </source>
</reference>